<evidence type="ECO:0000313" key="7">
    <source>
        <dbReference type="Proteomes" id="UP001155587"/>
    </source>
</evidence>
<proteinExistence type="predicted"/>
<dbReference type="GO" id="GO:0003700">
    <property type="term" value="F:DNA-binding transcription factor activity"/>
    <property type="evidence" value="ECO:0007669"/>
    <property type="project" value="TreeGrafter"/>
</dbReference>
<dbReference type="InterPro" id="IPR001647">
    <property type="entry name" value="HTH_TetR"/>
</dbReference>
<dbReference type="SUPFAM" id="SSF46689">
    <property type="entry name" value="Homeodomain-like"/>
    <property type="match status" value="1"/>
</dbReference>
<dbReference type="AlphaFoldDB" id="A0A9X3CQ64"/>
<evidence type="ECO:0000256" key="4">
    <source>
        <dbReference type="PROSITE-ProRule" id="PRU00335"/>
    </source>
</evidence>
<reference evidence="6" key="1">
    <citation type="submission" date="2022-02" db="EMBL/GenBank/DDBJ databases">
        <title>Vibrio sp. nov, a new bacterium isolated from seawater.</title>
        <authorList>
            <person name="Yuan Y."/>
        </authorList>
    </citation>
    <scope>NUCLEOTIDE SEQUENCE</scope>
    <source>
        <strain evidence="6">ZSDZ65</strain>
    </source>
</reference>
<dbReference type="EMBL" id="JAKRRY010000022">
    <property type="protein sequence ID" value="MCW8347489.1"/>
    <property type="molecule type" value="Genomic_DNA"/>
</dbReference>
<evidence type="ECO:0000256" key="3">
    <source>
        <dbReference type="ARBA" id="ARBA00023163"/>
    </source>
</evidence>
<dbReference type="PANTHER" id="PTHR30055">
    <property type="entry name" value="HTH-TYPE TRANSCRIPTIONAL REGULATOR RUTR"/>
    <property type="match status" value="1"/>
</dbReference>
<dbReference type="InterPro" id="IPR036271">
    <property type="entry name" value="Tet_transcr_reg_TetR-rel_C_sf"/>
</dbReference>
<name>A0A9X3CQ64_9VIBR</name>
<sequence>MTYTVEETRRRILAISQELFTQNGFYDTQMTDIAKTVGISRTSLYRYYKDKFSLGLAILETVISSEMSMENLNTLSDRISGSPTGLKKLEEFSLFFWAEDRFDKVERFLAEFDGYFTSQRLDSEDIDKLKAQTEKNATGLLIKSYINEGIVDGSIQSKVDSHLASVTIINTIRSLKHRLILRGDTLVEVSPESHNEVMKTAIEFVLHGLKNNK</sequence>
<feature type="DNA-binding region" description="H-T-H motif" evidence="4">
    <location>
        <begin position="29"/>
        <end position="48"/>
    </location>
</feature>
<evidence type="ECO:0000313" key="6">
    <source>
        <dbReference type="EMBL" id="MCW8347489.1"/>
    </source>
</evidence>
<dbReference type="InterPro" id="IPR050109">
    <property type="entry name" value="HTH-type_TetR-like_transc_reg"/>
</dbReference>
<dbReference type="PROSITE" id="PS50977">
    <property type="entry name" value="HTH_TETR_2"/>
    <property type="match status" value="1"/>
</dbReference>
<dbReference type="RefSeq" id="WP_265676018.1">
    <property type="nucleotide sequence ID" value="NZ_JAKRRY010000022.1"/>
</dbReference>
<dbReference type="Gene3D" id="1.10.357.10">
    <property type="entry name" value="Tetracycline Repressor, domain 2"/>
    <property type="match status" value="1"/>
</dbReference>
<feature type="domain" description="HTH tetR-type" evidence="5">
    <location>
        <begin position="6"/>
        <end position="66"/>
    </location>
</feature>
<dbReference type="PANTHER" id="PTHR30055:SF234">
    <property type="entry name" value="HTH-TYPE TRANSCRIPTIONAL REGULATOR BETI"/>
    <property type="match status" value="1"/>
</dbReference>
<keyword evidence="1" id="KW-0805">Transcription regulation</keyword>
<organism evidence="6 7">
    <name type="scientific">Vibrio qingdaonensis</name>
    <dbReference type="NCBI Taxonomy" id="2829491"/>
    <lineage>
        <taxon>Bacteria</taxon>
        <taxon>Pseudomonadati</taxon>
        <taxon>Pseudomonadota</taxon>
        <taxon>Gammaproteobacteria</taxon>
        <taxon>Vibrionales</taxon>
        <taxon>Vibrionaceae</taxon>
        <taxon>Vibrio</taxon>
    </lineage>
</organism>
<protein>
    <submittedName>
        <fullName evidence="6">TetR/AcrR family transcriptional regulator</fullName>
    </submittedName>
</protein>
<dbReference type="Proteomes" id="UP001155587">
    <property type="component" value="Unassembled WGS sequence"/>
</dbReference>
<keyword evidence="7" id="KW-1185">Reference proteome</keyword>
<dbReference type="Pfam" id="PF00440">
    <property type="entry name" value="TetR_N"/>
    <property type="match status" value="1"/>
</dbReference>
<dbReference type="InterPro" id="IPR009057">
    <property type="entry name" value="Homeodomain-like_sf"/>
</dbReference>
<keyword evidence="3" id="KW-0804">Transcription</keyword>
<evidence type="ECO:0000256" key="1">
    <source>
        <dbReference type="ARBA" id="ARBA00023015"/>
    </source>
</evidence>
<dbReference type="PRINTS" id="PR00455">
    <property type="entry name" value="HTHTETR"/>
</dbReference>
<dbReference type="SUPFAM" id="SSF48498">
    <property type="entry name" value="Tetracyclin repressor-like, C-terminal domain"/>
    <property type="match status" value="1"/>
</dbReference>
<keyword evidence="2 4" id="KW-0238">DNA-binding</keyword>
<gene>
    <name evidence="6" type="ORF">MD535_15925</name>
</gene>
<accession>A0A9X3CQ64</accession>
<evidence type="ECO:0000259" key="5">
    <source>
        <dbReference type="PROSITE" id="PS50977"/>
    </source>
</evidence>
<evidence type="ECO:0000256" key="2">
    <source>
        <dbReference type="ARBA" id="ARBA00023125"/>
    </source>
</evidence>
<comment type="caution">
    <text evidence="6">The sequence shown here is derived from an EMBL/GenBank/DDBJ whole genome shotgun (WGS) entry which is preliminary data.</text>
</comment>
<dbReference type="Gene3D" id="1.10.10.60">
    <property type="entry name" value="Homeodomain-like"/>
    <property type="match status" value="1"/>
</dbReference>
<dbReference type="GO" id="GO:0000976">
    <property type="term" value="F:transcription cis-regulatory region binding"/>
    <property type="evidence" value="ECO:0007669"/>
    <property type="project" value="TreeGrafter"/>
</dbReference>